<dbReference type="InterPro" id="IPR009228">
    <property type="entry name" value="Capsid_scaffold_GpO"/>
</dbReference>
<dbReference type="Proteomes" id="UP000255050">
    <property type="component" value="Unassembled WGS sequence"/>
</dbReference>
<reference evidence="1 2" key="1">
    <citation type="submission" date="2018-06" db="EMBL/GenBank/DDBJ databases">
        <authorList>
            <consortium name="Pathogen Informatics"/>
            <person name="Doyle S."/>
        </authorList>
    </citation>
    <scope>NUCLEOTIDE SEQUENCE [LARGE SCALE GENOMIC DNA]</scope>
    <source>
        <strain evidence="1 2">NCTC11694</strain>
    </source>
</reference>
<comment type="caution">
    <text evidence="1">The sequence shown here is derived from an EMBL/GenBank/DDBJ whole genome shotgun (WGS) entry which is preliminary data.</text>
</comment>
<name>A0A7H4LS21_9ENTR</name>
<sequence>MINKSTYRKVELSQCRKKYRIGSAFCAAGQSVLGEPIKEEVIQEAADNYDTSFYTAMIWPNHPWPEVGGYLAREMYTYNLGRVVEMKAEREGGVLKLFARYAPNQFLINLNNDGQRLFSSAEFDLDFQGEGKNLYDGRHRDGYSRQHTYANDAIFSGK</sequence>
<dbReference type="EMBL" id="UGJR01000002">
    <property type="protein sequence ID" value="STR38947.1"/>
    <property type="molecule type" value="Genomic_DNA"/>
</dbReference>
<evidence type="ECO:0000313" key="1">
    <source>
        <dbReference type="EMBL" id="STR38947.1"/>
    </source>
</evidence>
<evidence type="ECO:0000313" key="2">
    <source>
        <dbReference type="Proteomes" id="UP000255050"/>
    </source>
</evidence>
<accession>A0A7H4LS21</accession>
<proteinExistence type="predicted"/>
<organism evidence="1 2">
    <name type="scientific">Klebsiella michiganensis</name>
    <dbReference type="NCBI Taxonomy" id="1134687"/>
    <lineage>
        <taxon>Bacteria</taxon>
        <taxon>Pseudomonadati</taxon>
        <taxon>Pseudomonadota</taxon>
        <taxon>Gammaproteobacteria</taxon>
        <taxon>Enterobacterales</taxon>
        <taxon>Enterobacteriaceae</taxon>
        <taxon>Klebsiella/Raoultella group</taxon>
        <taxon>Klebsiella</taxon>
    </lineage>
</organism>
<dbReference type="Pfam" id="PF05929">
    <property type="entry name" value="Phage_GPO"/>
    <property type="match status" value="1"/>
</dbReference>
<protein>
    <submittedName>
        <fullName evidence="1">Presumed capsid scaffolding protein (GpO)</fullName>
    </submittedName>
</protein>
<gene>
    <name evidence="1" type="ORF">NCTC11694_00084</name>
</gene>
<dbReference type="AlphaFoldDB" id="A0A7H4LS21"/>